<sequence length="173" mass="20284">MPVPSTNMFSKDNAKGKQAYTRPESCCAEEANGGLYKWLFVVTRQTNTIDKKYAIIYWKAITDGGRRMDITPLQKKTWRRWFAIEVIVRKGFPFIFRLSLLFLFSLIALVFYMDSLNNESIIVIGLPAVFLIYGIFLVLTWNYMKHLAKTSMKNREKLGLTEKEYKKLIDFRE</sequence>
<protein>
    <submittedName>
        <fullName evidence="2">Uncharacterized protein</fullName>
    </submittedName>
</protein>
<evidence type="ECO:0000256" key="1">
    <source>
        <dbReference type="SAM" id="Phobius"/>
    </source>
</evidence>
<dbReference type="EMBL" id="SMAN01000014">
    <property type="protein sequence ID" value="TCT20354.1"/>
    <property type="molecule type" value="Genomic_DNA"/>
</dbReference>
<dbReference type="AlphaFoldDB" id="A0A4R3MVJ7"/>
<comment type="caution">
    <text evidence="2">The sequence shown here is derived from an EMBL/GenBank/DDBJ whole genome shotgun (WGS) entry which is preliminary data.</text>
</comment>
<proteinExistence type="predicted"/>
<feature type="transmembrane region" description="Helical" evidence="1">
    <location>
        <begin position="94"/>
        <end position="114"/>
    </location>
</feature>
<keyword evidence="1" id="KW-1133">Transmembrane helix</keyword>
<feature type="transmembrane region" description="Helical" evidence="1">
    <location>
        <begin position="120"/>
        <end position="144"/>
    </location>
</feature>
<keyword evidence="1" id="KW-0812">Transmembrane</keyword>
<accession>A0A4R3MVJ7</accession>
<evidence type="ECO:0000313" key="3">
    <source>
        <dbReference type="Proteomes" id="UP000294650"/>
    </source>
</evidence>
<name>A0A4R3MVJ7_9BACI</name>
<keyword evidence="3" id="KW-1185">Reference proteome</keyword>
<gene>
    <name evidence="2" type="ORF">EDD68_11437</name>
</gene>
<reference evidence="2 3" key="1">
    <citation type="submission" date="2019-03" db="EMBL/GenBank/DDBJ databases">
        <title>Genomic Encyclopedia of Type Strains, Phase IV (KMG-IV): sequencing the most valuable type-strain genomes for metagenomic binning, comparative biology and taxonomic classification.</title>
        <authorList>
            <person name="Goeker M."/>
        </authorList>
    </citation>
    <scope>NUCLEOTIDE SEQUENCE [LARGE SCALE GENOMIC DNA]</scope>
    <source>
        <strain evidence="2 3">DSM 25894</strain>
    </source>
</reference>
<organism evidence="2 3">
    <name type="scientific">Melghiribacillus thermohalophilus</name>
    <dbReference type="NCBI Taxonomy" id="1324956"/>
    <lineage>
        <taxon>Bacteria</taxon>
        <taxon>Bacillati</taxon>
        <taxon>Bacillota</taxon>
        <taxon>Bacilli</taxon>
        <taxon>Bacillales</taxon>
        <taxon>Bacillaceae</taxon>
        <taxon>Melghiribacillus</taxon>
    </lineage>
</organism>
<evidence type="ECO:0000313" key="2">
    <source>
        <dbReference type="EMBL" id="TCT20354.1"/>
    </source>
</evidence>
<dbReference type="Proteomes" id="UP000294650">
    <property type="component" value="Unassembled WGS sequence"/>
</dbReference>
<keyword evidence="1" id="KW-0472">Membrane</keyword>